<evidence type="ECO:0000313" key="2">
    <source>
        <dbReference type="EMBL" id="GBP44371.1"/>
    </source>
</evidence>
<gene>
    <name evidence="2" type="ORF">EVAR_81284_1</name>
</gene>
<dbReference type="AlphaFoldDB" id="A0A4C1VZV6"/>
<comment type="caution">
    <text evidence="2">The sequence shown here is derived from an EMBL/GenBank/DDBJ whole genome shotgun (WGS) entry which is preliminary data.</text>
</comment>
<organism evidence="2 3">
    <name type="scientific">Eumeta variegata</name>
    <name type="common">Bagworm moth</name>
    <name type="synonym">Eumeta japonica</name>
    <dbReference type="NCBI Taxonomy" id="151549"/>
    <lineage>
        <taxon>Eukaryota</taxon>
        <taxon>Metazoa</taxon>
        <taxon>Ecdysozoa</taxon>
        <taxon>Arthropoda</taxon>
        <taxon>Hexapoda</taxon>
        <taxon>Insecta</taxon>
        <taxon>Pterygota</taxon>
        <taxon>Neoptera</taxon>
        <taxon>Endopterygota</taxon>
        <taxon>Lepidoptera</taxon>
        <taxon>Glossata</taxon>
        <taxon>Ditrysia</taxon>
        <taxon>Tineoidea</taxon>
        <taxon>Psychidae</taxon>
        <taxon>Oiketicinae</taxon>
        <taxon>Eumeta</taxon>
    </lineage>
</organism>
<accession>A0A4C1VZV6</accession>
<evidence type="ECO:0000313" key="3">
    <source>
        <dbReference type="Proteomes" id="UP000299102"/>
    </source>
</evidence>
<evidence type="ECO:0000256" key="1">
    <source>
        <dbReference type="SAM" id="MobiDB-lite"/>
    </source>
</evidence>
<reference evidence="2 3" key="1">
    <citation type="journal article" date="2019" name="Commun. Biol.">
        <title>The bagworm genome reveals a unique fibroin gene that provides high tensile strength.</title>
        <authorList>
            <person name="Kono N."/>
            <person name="Nakamura H."/>
            <person name="Ohtoshi R."/>
            <person name="Tomita M."/>
            <person name="Numata K."/>
            <person name="Arakawa K."/>
        </authorList>
    </citation>
    <scope>NUCLEOTIDE SEQUENCE [LARGE SCALE GENOMIC DNA]</scope>
</reference>
<dbReference type="Proteomes" id="UP000299102">
    <property type="component" value="Unassembled WGS sequence"/>
</dbReference>
<sequence>MVAITCQGYPATESVSRHTDGGSPRSHDVAAGAPRDVDWRLICPLSRRWARRGRAITILFNYSVVTALKSDVSAGVDEVNNPELGASVAVVSDSRPALGRGGGLGV</sequence>
<feature type="region of interest" description="Disordered" evidence="1">
    <location>
        <begin position="1"/>
        <end position="31"/>
    </location>
</feature>
<keyword evidence="3" id="KW-1185">Reference proteome</keyword>
<proteinExistence type="predicted"/>
<name>A0A4C1VZV6_EUMVA</name>
<dbReference type="EMBL" id="BGZK01000452">
    <property type="protein sequence ID" value="GBP44371.1"/>
    <property type="molecule type" value="Genomic_DNA"/>
</dbReference>
<feature type="compositionally biased region" description="Basic and acidic residues" evidence="1">
    <location>
        <begin position="15"/>
        <end position="28"/>
    </location>
</feature>
<protein>
    <submittedName>
        <fullName evidence="2">Uncharacterized protein</fullName>
    </submittedName>
</protein>